<protein>
    <submittedName>
        <fullName evidence="1">Uncharacterized protein</fullName>
    </submittedName>
</protein>
<evidence type="ECO:0000313" key="1">
    <source>
        <dbReference type="EMBL" id="CAB4125915.1"/>
    </source>
</evidence>
<evidence type="ECO:0000313" key="2">
    <source>
        <dbReference type="EMBL" id="CAB5209118.1"/>
    </source>
</evidence>
<sequence length="292" mass="31226">MAGVGTLITATDYNAIQAKIALVLGTGSGDYGYGQVVSSSSVAVNAKISVTQWNNLQNDIIKARQHQTGTAQTLTTASTSVKITEADRVAYNAMATDTQTYRLTVPPVGQATREDLVATQVRTTNWNGTITQYVTVTFSSYDAARYYFNTGSRFEFSGSRSGGSNTAKDVSWTTILTNMGVIYFDRDNTTTTGTGTGSTIGWADLTTSDQQIFEKDVSGTTYYPNRYLIFARAPATNQIVFTIQFLDASGQPNAPWGTDEDVTGTLTSTVQVYRASGSNVSVPTPSATTTGI</sequence>
<proteinExistence type="predicted"/>
<gene>
    <name evidence="2" type="ORF">UFOVP181_323</name>
    <name evidence="1" type="ORF">UFOVP57_316</name>
</gene>
<reference evidence="1" key="1">
    <citation type="submission" date="2020-04" db="EMBL/GenBank/DDBJ databases">
        <authorList>
            <person name="Chiriac C."/>
            <person name="Salcher M."/>
            <person name="Ghai R."/>
            <person name="Kavagutti S V."/>
        </authorList>
    </citation>
    <scope>NUCLEOTIDE SEQUENCE</scope>
</reference>
<dbReference type="EMBL" id="LR796187">
    <property type="protein sequence ID" value="CAB4125915.1"/>
    <property type="molecule type" value="Genomic_DNA"/>
</dbReference>
<name>A0A6J5KXF5_9CAUD</name>
<accession>A0A6J5KXF5</accession>
<dbReference type="EMBL" id="LR798231">
    <property type="protein sequence ID" value="CAB5209118.1"/>
    <property type="molecule type" value="Genomic_DNA"/>
</dbReference>
<organism evidence="1">
    <name type="scientific">uncultured Caudovirales phage</name>
    <dbReference type="NCBI Taxonomy" id="2100421"/>
    <lineage>
        <taxon>Viruses</taxon>
        <taxon>Duplodnaviria</taxon>
        <taxon>Heunggongvirae</taxon>
        <taxon>Uroviricota</taxon>
        <taxon>Caudoviricetes</taxon>
        <taxon>Peduoviridae</taxon>
        <taxon>Maltschvirus</taxon>
        <taxon>Maltschvirus maltsch</taxon>
    </lineage>
</organism>